<keyword evidence="2" id="KW-0862">Zinc</keyword>
<comment type="caution">
    <text evidence="2">Lacks conserved residue(s) required for the propagation of feature annotation.</text>
</comment>
<dbReference type="PROSITE" id="PS50305">
    <property type="entry name" value="SIRTUIN"/>
    <property type="match status" value="1"/>
</dbReference>
<dbReference type="PANTHER" id="PTHR11085:SF10">
    <property type="entry name" value="NAD-DEPENDENT PROTEIN DEACYLASE SIRTUIN-5, MITOCHONDRIAL-RELATED"/>
    <property type="match status" value="1"/>
</dbReference>
<feature type="binding site" evidence="2">
    <location>
        <position position="209"/>
    </location>
    <ligand>
        <name>Zn(2+)</name>
        <dbReference type="ChEBI" id="CHEBI:29105"/>
    </ligand>
</feature>
<dbReference type="GO" id="GO:0070403">
    <property type="term" value="F:NAD+ binding"/>
    <property type="evidence" value="ECO:0007669"/>
    <property type="project" value="TreeGrafter"/>
</dbReference>
<organism evidence="4 5">
    <name type="scientific">Merdimonas faecis</name>
    <dbReference type="NCBI Taxonomy" id="1653435"/>
    <lineage>
        <taxon>Bacteria</taxon>
        <taxon>Bacillati</taxon>
        <taxon>Bacillota</taxon>
        <taxon>Clostridia</taxon>
        <taxon>Lachnospirales</taxon>
        <taxon>Lachnospiraceae</taxon>
        <taxon>Merdimonas</taxon>
    </lineage>
</organism>
<keyword evidence="1" id="KW-0520">NAD</keyword>
<protein>
    <submittedName>
        <fullName evidence="4">Sir2 silent information regulator family NAD-dependent deacetylase</fullName>
    </submittedName>
</protein>
<reference evidence="4" key="2">
    <citation type="submission" date="2021-09" db="EMBL/GenBank/DDBJ databases">
        <authorList>
            <person name="Gilroy R."/>
        </authorList>
    </citation>
    <scope>NUCLEOTIDE SEQUENCE</scope>
    <source>
        <strain evidence="4">USAMLcec4-12693</strain>
    </source>
</reference>
<feature type="binding site" evidence="2">
    <location>
        <position position="212"/>
    </location>
    <ligand>
        <name>Zn(2+)</name>
        <dbReference type="ChEBI" id="CHEBI:29105"/>
    </ligand>
</feature>
<evidence type="ECO:0000313" key="5">
    <source>
        <dbReference type="Proteomes" id="UP000813420"/>
    </source>
</evidence>
<feature type="binding site" evidence="2">
    <location>
        <position position="174"/>
    </location>
    <ligand>
        <name>Zn(2+)</name>
        <dbReference type="ChEBI" id="CHEBI:29105"/>
    </ligand>
</feature>
<evidence type="ECO:0000256" key="1">
    <source>
        <dbReference type="ARBA" id="ARBA00023027"/>
    </source>
</evidence>
<dbReference type="InterPro" id="IPR026590">
    <property type="entry name" value="Ssirtuin_cat_dom"/>
</dbReference>
<dbReference type="InterPro" id="IPR050134">
    <property type="entry name" value="NAD-dep_sirtuin_deacylases"/>
</dbReference>
<sequence length="335" mass="38117">MNTRHGWSKQTNTKKIDFSRFLSSTPARDYIFQDTPYENQIREAAELLSRADAVLIGAGAGLSTAAGLSYGGQRFQENFGEFIEKYGASYMTDMYSAGFYPFPTEEEKWGYWSKHAYLNRIEPEALPLYQQIFELVKEKPHFILTTNVDHQFWKAGFMDERIFATQGDYGEIQCARGCHDKVYDAKELFGKMGEARKDCKIPSELVPKCPVCGGNMAMHLRSDQYFVEDAHWNEAAGRYEEFLEAHQTDRVVLLELGVGFNTPVIIRLPFEKMIREHENWSLIRMNLDEAVVPASFGERAVGINADLAEAVRDLSGCVKEIEDGVTVRGNEVDKK</sequence>
<dbReference type="Gene3D" id="3.40.50.1220">
    <property type="entry name" value="TPP-binding domain"/>
    <property type="match status" value="1"/>
</dbReference>
<reference evidence="4" key="1">
    <citation type="journal article" date="2021" name="PeerJ">
        <title>Extensive microbial diversity within the chicken gut microbiome revealed by metagenomics and culture.</title>
        <authorList>
            <person name="Gilroy R."/>
            <person name="Ravi A."/>
            <person name="Getino M."/>
            <person name="Pursley I."/>
            <person name="Horton D.L."/>
            <person name="Alikhan N.F."/>
            <person name="Baker D."/>
            <person name="Gharbi K."/>
            <person name="Hall N."/>
            <person name="Watson M."/>
            <person name="Adriaenssens E.M."/>
            <person name="Foster-Nyarko E."/>
            <person name="Jarju S."/>
            <person name="Secka A."/>
            <person name="Antonio M."/>
            <person name="Oren A."/>
            <person name="Chaudhuri R.R."/>
            <person name="La Ragione R."/>
            <person name="Hildebrand F."/>
            <person name="Pallen M.J."/>
        </authorList>
    </citation>
    <scope>NUCLEOTIDE SEQUENCE</scope>
    <source>
        <strain evidence="4">USAMLcec4-12693</strain>
    </source>
</reference>
<comment type="caution">
    <text evidence="4">The sequence shown here is derived from an EMBL/GenBank/DDBJ whole genome shotgun (WGS) entry which is preliminary data.</text>
</comment>
<dbReference type="SUPFAM" id="SSF52467">
    <property type="entry name" value="DHS-like NAD/FAD-binding domain"/>
    <property type="match status" value="1"/>
</dbReference>
<gene>
    <name evidence="4" type="ORF">K8V39_01155</name>
</gene>
<dbReference type="RefSeq" id="WP_277271496.1">
    <property type="nucleotide sequence ID" value="NZ_DYXE01000010.1"/>
</dbReference>
<feature type="binding site" evidence="2">
    <location>
        <position position="178"/>
    </location>
    <ligand>
        <name>Zn(2+)</name>
        <dbReference type="ChEBI" id="CHEBI:29105"/>
    </ligand>
</feature>
<evidence type="ECO:0000256" key="2">
    <source>
        <dbReference type="PROSITE-ProRule" id="PRU00236"/>
    </source>
</evidence>
<dbReference type="InterPro" id="IPR029035">
    <property type="entry name" value="DHS-like_NAD/FAD-binding_dom"/>
</dbReference>
<evidence type="ECO:0000313" key="4">
    <source>
        <dbReference type="EMBL" id="HJH48854.1"/>
    </source>
</evidence>
<accession>A0A9D2VVZ6</accession>
<dbReference type="AlphaFoldDB" id="A0A9D2VVZ6"/>
<keyword evidence="2" id="KW-0479">Metal-binding</keyword>
<name>A0A9D2VVZ6_9FIRM</name>
<dbReference type="GO" id="GO:0046872">
    <property type="term" value="F:metal ion binding"/>
    <property type="evidence" value="ECO:0007669"/>
    <property type="project" value="UniProtKB-KW"/>
</dbReference>
<dbReference type="GO" id="GO:0017136">
    <property type="term" value="F:histone deacetylase activity, NAD-dependent"/>
    <property type="evidence" value="ECO:0007669"/>
    <property type="project" value="TreeGrafter"/>
</dbReference>
<dbReference type="PANTHER" id="PTHR11085">
    <property type="entry name" value="NAD-DEPENDENT PROTEIN DEACYLASE SIRTUIN-5, MITOCHONDRIAL-RELATED"/>
    <property type="match status" value="1"/>
</dbReference>
<evidence type="ECO:0000259" key="3">
    <source>
        <dbReference type="PROSITE" id="PS50305"/>
    </source>
</evidence>
<proteinExistence type="predicted"/>
<feature type="domain" description="Deacetylase sirtuin-type" evidence="3">
    <location>
        <begin position="34"/>
        <end position="335"/>
    </location>
</feature>
<dbReference type="Proteomes" id="UP000813420">
    <property type="component" value="Unassembled WGS sequence"/>
</dbReference>
<dbReference type="EMBL" id="DYXE01000010">
    <property type="protein sequence ID" value="HJH48854.1"/>
    <property type="molecule type" value="Genomic_DNA"/>
</dbReference>